<dbReference type="Gene3D" id="1.10.12.10">
    <property type="entry name" value="Lyase 2-enoyl-coa Hydratase, Chain A, domain 2"/>
    <property type="match status" value="1"/>
</dbReference>
<dbReference type="InterPro" id="IPR001753">
    <property type="entry name" value="Enoyl-CoA_hydra/iso"/>
</dbReference>
<keyword evidence="3" id="KW-0576">Peroxisome</keyword>
<dbReference type="KEGG" id="acru:HHL28_12070"/>
<dbReference type="Gene3D" id="3.90.226.10">
    <property type="entry name" value="2-enoyl-CoA Hydratase, Chain A, domain 1"/>
    <property type="match status" value="1"/>
</dbReference>
<dbReference type="PANTHER" id="PTHR43684">
    <property type="match status" value="1"/>
</dbReference>
<dbReference type="CDD" id="cd06558">
    <property type="entry name" value="crotonase-like"/>
    <property type="match status" value="1"/>
</dbReference>
<dbReference type="EMBL" id="CP051775">
    <property type="protein sequence ID" value="QJE73728.1"/>
    <property type="molecule type" value="Genomic_DNA"/>
</dbReference>
<gene>
    <name evidence="5" type="ORF">HHL28_12070</name>
</gene>
<protein>
    <submittedName>
        <fullName evidence="5">Enoyl-CoA hydratase</fullName>
    </submittedName>
</protein>
<keyword evidence="4" id="KW-0413">Isomerase</keyword>
<comment type="similarity">
    <text evidence="2">Belongs to the enoyl-CoA hydratase/isomerase family.</text>
</comment>
<dbReference type="InterPro" id="IPR051053">
    <property type="entry name" value="ECH/Chromodomain_protein"/>
</dbReference>
<dbReference type="InterPro" id="IPR029045">
    <property type="entry name" value="ClpP/crotonase-like_dom_sf"/>
</dbReference>
<evidence type="ECO:0000256" key="1">
    <source>
        <dbReference type="ARBA" id="ARBA00004275"/>
    </source>
</evidence>
<evidence type="ECO:0000256" key="4">
    <source>
        <dbReference type="ARBA" id="ARBA00023235"/>
    </source>
</evidence>
<evidence type="ECO:0000256" key="3">
    <source>
        <dbReference type="ARBA" id="ARBA00023140"/>
    </source>
</evidence>
<comment type="subcellular location">
    <subcellularLocation>
        <location evidence="1">Peroxisome</location>
    </subcellularLocation>
</comment>
<dbReference type="Proteomes" id="UP000501891">
    <property type="component" value="Chromosome"/>
</dbReference>
<dbReference type="PANTHER" id="PTHR43684:SF1">
    <property type="entry name" value="ENOYL-COA DELTA ISOMERASE 2"/>
    <property type="match status" value="1"/>
</dbReference>
<dbReference type="InterPro" id="IPR014748">
    <property type="entry name" value="Enoyl-CoA_hydra_C"/>
</dbReference>
<dbReference type="AlphaFoldDB" id="A0A858R8K5"/>
<evidence type="ECO:0000313" key="5">
    <source>
        <dbReference type="EMBL" id="QJE73728.1"/>
    </source>
</evidence>
<dbReference type="Pfam" id="PF00378">
    <property type="entry name" value="ECH_1"/>
    <property type="match status" value="1"/>
</dbReference>
<keyword evidence="6" id="KW-1185">Reference proteome</keyword>
<evidence type="ECO:0000313" key="6">
    <source>
        <dbReference type="Proteomes" id="UP000501891"/>
    </source>
</evidence>
<name>A0A858R8K5_9PROT</name>
<organism evidence="5 6">
    <name type="scientific">Aerophototrophica crusticola</name>
    <dbReference type="NCBI Taxonomy" id="1709002"/>
    <lineage>
        <taxon>Bacteria</taxon>
        <taxon>Pseudomonadati</taxon>
        <taxon>Pseudomonadota</taxon>
        <taxon>Alphaproteobacteria</taxon>
        <taxon>Rhodospirillales</taxon>
        <taxon>Rhodospirillaceae</taxon>
        <taxon>Aerophototrophica</taxon>
    </lineage>
</organism>
<proteinExistence type="inferred from homology"/>
<accession>A0A858R8K5</accession>
<reference evidence="5" key="1">
    <citation type="submission" date="2020-04" db="EMBL/GenBank/DDBJ databases">
        <title>A desert anoxygenic phototrophic bacterium fixes CO2 using RubisCO under aerobic conditions.</title>
        <authorList>
            <person name="Tang K."/>
        </authorList>
    </citation>
    <scope>NUCLEOTIDE SEQUENCE [LARGE SCALE GENOMIC DNA]</scope>
    <source>
        <strain evidence="5">MIMtkB3</strain>
    </source>
</reference>
<dbReference type="GO" id="GO:0004165">
    <property type="term" value="F:delta(3)-delta(2)-enoyl-CoA isomerase activity"/>
    <property type="evidence" value="ECO:0007669"/>
    <property type="project" value="UniProtKB-ARBA"/>
</dbReference>
<evidence type="ECO:0000256" key="2">
    <source>
        <dbReference type="ARBA" id="ARBA00005254"/>
    </source>
</evidence>
<sequence>MTAEHILVQDQDGVRTVTLNRPDKRNALTVAMYEAMAKAVSTAEDDGVGALLFQGSGGFFTGGNDIMDFVANPPTGDDSAVFRFLFAIATTKVPLVVAVEGQAVGVGTTMLLHCDFVYATRDARFHVPFIDLGLVPEAASSILMPRVLGTRRAARMLLLGEPLGAEEAFEAGLVTALAADAGSLRDTALGTARALAAKPRNALRQSKALMKADEAEILATMRKEGAVFAQCLRSPEAMAAFQAFLAKGKR</sequence>
<dbReference type="SUPFAM" id="SSF52096">
    <property type="entry name" value="ClpP/crotonase"/>
    <property type="match status" value="1"/>
</dbReference>